<dbReference type="PANTHER" id="PTHR11715:SF3">
    <property type="entry name" value="GLYCINE CLEAVAGE SYSTEM H PROTEIN-RELATED"/>
    <property type="match status" value="1"/>
</dbReference>
<dbReference type="SUPFAM" id="SSF51230">
    <property type="entry name" value="Single hybrid motif"/>
    <property type="match status" value="1"/>
</dbReference>
<evidence type="ECO:0000259" key="2">
    <source>
        <dbReference type="PROSITE" id="PS50968"/>
    </source>
</evidence>
<sequence>MRKESKQLWLEKKENTITVGLTPELQEELGEVNFADIAELGSIEAEDVLAEVEASKTVIEINAPISGKIVERNDKADEDPSILNAEDEQKNWLVVLEDVAETDWQQLTE</sequence>
<evidence type="ECO:0000256" key="1">
    <source>
        <dbReference type="ARBA" id="ARBA00022823"/>
    </source>
</evidence>
<name>A0AB35HML2_TETHA</name>
<dbReference type="Proteomes" id="UP001057280">
    <property type="component" value="Unassembled WGS sequence"/>
</dbReference>
<reference evidence="3" key="1">
    <citation type="submission" date="2020-06" db="EMBL/GenBank/DDBJ databases">
        <authorList>
            <person name="Link T."/>
            <person name="Ehrmann M."/>
        </authorList>
    </citation>
    <scope>NUCLEOTIDE SEQUENCE</scope>
    <source>
        <strain evidence="3">TMW 2.2257</strain>
    </source>
</reference>
<reference evidence="3" key="2">
    <citation type="journal article" date="2021" name="BMC Microbiol.">
        <title>The diversity among the species Tetragenococcus halophilus including new isolates from a lupine seed fermentation.</title>
        <authorList>
            <person name="Link T."/>
            <person name="Vogel R.F."/>
            <person name="Ehrmann M.A."/>
        </authorList>
    </citation>
    <scope>NUCLEOTIDE SEQUENCE</scope>
    <source>
        <strain evidence="3">TMW 2.2257</strain>
    </source>
</reference>
<dbReference type="PANTHER" id="PTHR11715">
    <property type="entry name" value="GLYCINE CLEAVAGE SYSTEM H PROTEIN"/>
    <property type="match status" value="1"/>
</dbReference>
<dbReference type="InterPro" id="IPR033753">
    <property type="entry name" value="GCV_H/Fam206"/>
</dbReference>
<evidence type="ECO:0000313" key="4">
    <source>
        <dbReference type="Proteomes" id="UP001057280"/>
    </source>
</evidence>
<dbReference type="GO" id="GO:0009249">
    <property type="term" value="P:protein lipoylation"/>
    <property type="evidence" value="ECO:0007669"/>
    <property type="project" value="TreeGrafter"/>
</dbReference>
<feature type="domain" description="Lipoyl-binding" evidence="2">
    <location>
        <begin position="16"/>
        <end position="97"/>
    </location>
</feature>
<dbReference type="GO" id="GO:0005960">
    <property type="term" value="C:glycine cleavage complex"/>
    <property type="evidence" value="ECO:0007669"/>
    <property type="project" value="InterPro"/>
</dbReference>
<protein>
    <submittedName>
        <fullName evidence="3">Glycine cleavage system protein H</fullName>
    </submittedName>
</protein>
<dbReference type="GO" id="GO:0019464">
    <property type="term" value="P:glycine decarboxylation via glycine cleavage system"/>
    <property type="evidence" value="ECO:0007669"/>
    <property type="project" value="InterPro"/>
</dbReference>
<comment type="caution">
    <text evidence="3">The sequence shown here is derived from an EMBL/GenBank/DDBJ whole genome shotgun (WGS) entry which is preliminary data.</text>
</comment>
<dbReference type="Gene3D" id="2.40.50.100">
    <property type="match status" value="1"/>
</dbReference>
<dbReference type="GO" id="GO:0005829">
    <property type="term" value="C:cytosol"/>
    <property type="evidence" value="ECO:0007669"/>
    <property type="project" value="TreeGrafter"/>
</dbReference>
<dbReference type="EMBL" id="JACACB010000005">
    <property type="protein sequence ID" value="MCO8297436.1"/>
    <property type="molecule type" value="Genomic_DNA"/>
</dbReference>
<dbReference type="PROSITE" id="PS50968">
    <property type="entry name" value="BIOTINYL_LIPOYL"/>
    <property type="match status" value="1"/>
</dbReference>
<dbReference type="CDD" id="cd06848">
    <property type="entry name" value="GCS_H"/>
    <property type="match status" value="1"/>
</dbReference>
<dbReference type="AlphaFoldDB" id="A0AB35HML2"/>
<dbReference type="InterPro" id="IPR002930">
    <property type="entry name" value="GCV_H"/>
</dbReference>
<organism evidence="3 4">
    <name type="scientific">Tetragenococcus halophilus</name>
    <name type="common">Pediococcus halophilus</name>
    <dbReference type="NCBI Taxonomy" id="51669"/>
    <lineage>
        <taxon>Bacteria</taxon>
        <taxon>Bacillati</taxon>
        <taxon>Bacillota</taxon>
        <taxon>Bacilli</taxon>
        <taxon>Lactobacillales</taxon>
        <taxon>Enterococcaceae</taxon>
        <taxon>Tetragenococcus</taxon>
    </lineage>
</organism>
<keyword evidence="1" id="KW-0450">Lipoyl</keyword>
<dbReference type="InterPro" id="IPR011053">
    <property type="entry name" value="Single_hybrid_motif"/>
</dbReference>
<accession>A0AB35HML2</accession>
<gene>
    <name evidence="3" type="ORF">HXW75_02985</name>
</gene>
<proteinExistence type="predicted"/>
<dbReference type="InterPro" id="IPR000089">
    <property type="entry name" value="Biotin_lipoyl"/>
</dbReference>
<dbReference type="RefSeq" id="WP_253210002.1">
    <property type="nucleotide sequence ID" value="NZ_JACACB010000005.1"/>
</dbReference>
<evidence type="ECO:0000313" key="3">
    <source>
        <dbReference type="EMBL" id="MCO8297436.1"/>
    </source>
</evidence>
<dbReference type="Pfam" id="PF01597">
    <property type="entry name" value="GCV_H"/>
    <property type="match status" value="1"/>
</dbReference>